<comment type="caution">
    <text evidence="2">The sequence shown here is derived from an EMBL/GenBank/DDBJ whole genome shotgun (WGS) entry which is preliminary data.</text>
</comment>
<name>A0ABQ6GAJ2_9BACL</name>
<keyword evidence="2" id="KW-0489">Methyltransferase</keyword>
<dbReference type="Pfam" id="PF13847">
    <property type="entry name" value="Methyltransf_31"/>
    <property type="match status" value="1"/>
</dbReference>
<accession>A0ABQ6GAJ2</accession>
<evidence type="ECO:0000313" key="3">
    <source>
        <dbReference type="Proteomes" id="UP001157114"/>
    </source>
</evidence>
<keyword evidence="2" id="KW-0808">Transferase</keyword>
<dbReference type="SUPFAM" id="SSF53335">
    <property type="entry name" value="S-adenosyl-L-methionine-dependent methyltransferases"/>
    <property type="match status" value="1"/>
</dbReference>
<evidence type="ECO:0000313" key="2">
    <source>
        <dbReference type="EMBL" id="GLX67999.1"/>
    </source>
</evidence>
<organism evidence="2 3">
    <name type="scientific">Paenibacillus glycanilyticus</name>
    <dbReference type="NCBI Taxonomy" id="126569"/>
    <lineage>
        <taxon>Bacteria</taxon>
        <taxon>Bacillati</taxon>
        <taxon>Bacillota</taxon>
        <taxon>Bacilli</taxon>
        <taxon>Bacillales</taxon>
        <taxon>Paenibacillaceae</taxon>
        <taxon>Paenibacillus</taxon>
    </lineage>
</organism>
<dbReference type="Gene3D" id="1.10.150.350">
    <property type="match status" value="1"/>
</dbReference>
<keyword evidence="3" id="KW-1185">Reference proteome</keyword>
<dbReference type="EMBL" id="BSSQ01000010">
    <property type="protein sequence ID" value="GLX67999.1"/>
    <property type="molecule type" value="Genomic_DNA"/>
</dbReference>
<dbReference type="GO" id="GO:0008168">
    <property type="term" value="F:methyltransferase activity"/>
    <property type="evidence" value="ECO:0007669"/>
    <property type="project" value="UniProtKB-KW"/>
</dbReference>
<dbReference type="InterPro" id="IPR029063">
    <property type="entry name" value="SAM-dependent_MTases_sf"/>
</dbReference>
<dbReference type="CDD" id="cd02440">
    <property type="entry name" value="AdoMet_MTases"/>
    <property type="match status" value="1"/>
</dbReference>
<gene>
    <name evidence="2" type="ORF">MU1_23440</name>
</gene>
<reference evidence="2 3" key="1">
    <citation type="submission" date="2023-03" db="EMBL/GenBank/DDBJ databases">
        <title>Draft genome sequence of the bacteria which degrade cell wall of Tricholomamatutake.</title>
        <authorList>
            <person name="Konishi Y."/>
            <person name="Fukuta Y."/>
            <person name="Shirasaka N."/>
        </authorList>
    </citation>
    <scope>NUCLEOTIDE SEQUENCE [LARGE SCALE GENOMIC DNA]</scope>
    <source>
        <strain evidence="3">mu1</strain>
    </source>
</reference>
<dbReference type="PANTHER" id="PTHR43861">
    <property type="entry name" value="TRANS-ACONITATE 2-METHYLTRANSFERASE-RELATED"/>
    <property type="match status" value="1"/>
</dbReference>
<protein>
    <submittedName>
        <fullName evidence="2">Methyltransferase</fullName>
    </submittedName>
</protein>
<dbReference type="GO" id="GO:0032259">
    <property type="term" value="P:methylation"/>
    <property type="evidence" value="ECO:0007669"/>
    <property type="project" value="UniProtKB-KW"/>
</dbReference>
<dbReference type="RefSeq" id="WP_284238754.1">
    <property type="nucleotide sequence ID" value="NZ_BSSQ01000010.1"/>
</dbReference>
<dbReference type="Gene3D" id="3.40.50.150">
    <property type="entry name" value="Vaccinia Virus protein VP39"/>
    <property type="match status" value="1"/>
</dbReference>
<evidence type="ECO:0000259" key="1">
    <source>
        <dbReference type="Pfam" id="PF13847"/>
    </source>
</evidence>
<dbReference type="InterPro" id="IPR025714">
    <property type="entry name" value="Methyltranfer_dom"/>
</dbReference>
<sequence>MSEYYWNSQIEYLSKTRWLLYNDDYLEFLVQKVWKISTPVRMVDFGCGYGYMGLKLMPLLPAGSTYTGIDAGDQLIARGEELFQDAPFETRFMQGDIQTIEIEQTYDLAVCHAFLLHVPNPNAILQKMLDSLVQGGRIICFEPHWISGMANYHLEGNPHSDIVQLGFLQKLFERDAAGSGSDGNIGIKLPVYLSALGVKQIDCRLSDKVNFLDANIDEDEKRDLYQSIKADGFGAAPSDEDAFIAGLIDRGATYEEAKREFDTELSLSKAFQLHSSLVYAPTMKITSGIVERGGS</sequence>
<feature type="domain" description="Methyltransferase" evidence="1">
    <location>
        <begin position="40"/>
        <end position="143"/>
    </location>
</feature>
<proteinExistence type="predicted"/>
<dbReference type="Proteomes" id="UP001157114">
    <property type="component" value="Unassembled WGS sequence"/>
</dbReference>